<dbReference type="InterPro" id="IPR012136">
    <property type="entry name" value="NADH_DH_b"/>
</dbReference>
<comment type="similarity">
    <text evidence="3 15">Belongs to the PNT beta subunit family.</text>
</comment>
<protein>
    <recommendedName>
        <fullName evidence="5 15">NAD(P) transhydrogenase subunit beta</fullName>
        <ecNumber evidence="4 15">7.1.1.1</ecNumber>
    </recommendedName>
    <alternativeName>
        <fullName evidence="15">Nicotinamide nucleotide transhydrogenase subunit beta</fullName>
    </alternativeName>
</protein>
<evidence type="ECO:0000313" key="19">
    <source>
        <dbReference type="Proteomes" id="UP000323930"/>
    </source>
</evidence>
<dbReference type="GO" id="GO:0050661">
    <property type="term" value="F:NADP binding"/>
    <property type="evidence" value="ECO:0007669"/>
    <property type="project" value="InterPro"/>
</dbReference>
<comment type="catalytic activity">
    <reaction evidence="14 15">
        <text>NAD(+) + NADPH + H(+)(in) = NADH + NADP(+) + H(+)(out)</text>
        <dbReference type="Rhea" id="RHEA:47992"/>
        <dbReference type="ChEBI" id="CHEBI:15378"/>
        <dbReference type="ChEBI" id="CHEBI:57540"/>
        <dbReference type="ChEBI" id="CHEBI:57783"/>
        <dbReference type="ChEBI" id="CHEBI:57945"/>
        <dbReference type="ChEBI" id="CHEBI:58349"/>
        <dbReference type="EC" id="7.1.1.1"/>
    </reaction>
</comment>
<dbReference type="Pfam" id="PF02233">
    <property type="entry name" value="PNTB"/>
    <property type="match status" value="1"/>
</dbReference>
<evidence type="ECO:0000256" key="8">
    <source>
        <dbReference type="ARBA" id="ARBA00022692"/>
    </source>
</evidence>
<feature type="transmembrane region" description="Helical" evidence="16">
    <location>
        <begin position="161"/>
        <end position="180"/>
    </location>
</feature>
<accession>A0A5D0HU15</accession>
<evidence type="ECO:0000256" key="13">
    <source>
        <dbReference type="ARBA" id="ARBA00023136"/>
    </source>
</evidence>
<feature type="transmembrane region" description="Helical" evidence="16">
    <location>
        <begin position="6"/>
        <end position="24"/>
    </location>
</feature>
<feature type="transmembrane region" description="Helical" evidence="16">
    <location>
        <begin position="186"/>
        <end position="206"/>
    </location>
</feature>
<evidence type="ECO:0000256" key="16">
    <source>
        <dbReference type="SAM" id="Phobius"/>
    </source>
</evidence>
<evidence type="ECO:0000256" key="10">
    <source>
        <dbReference type="ARBA" id="ARBA00022967"/>
    </source>
</evidence>
<evidence type="ECO:0000256" key="2">
    <source>
        <dbReference type="ARBA" id="ARBA00004429"/>
    </source>
</evidence>
<sequence>MSVTLSIIYLIATVTFIVGLKRLGHPDTAKSGNLIAAAGMGLAIVGTIFIHDLEVPTIIYILIGIAILVGAIIGWLIAVKVEMTKMPELVSLFNGFGGASAALIGIVEFGNTDISTTSASMVATILAAVIIGAITFSGSLMAWGKLNGKVKSVIKIPQYNIVNNIFIIAVVGLAAYMTAGSIDTPVLLYALLIGGLVYGILFVMPIGGADMPVVISLLNSLTGIAAAITGVLYDNMVMLVGGILVGSAGIILTVAMCKAMNRTLASVIFGSFTANGGGVEGANKTLGTIKTTTASDTAIMMNYASNVIIVPGYGLAVAQAQHVIHELEEILTDKGVNVKYAIHPVAGRMPGHMNVLLAESNVEYDMLVEMDDINPQFNNADVVLVVGANDVVNPAAHNDPSSPIYGMPILDVENAKHIVVNKRSMKAGYAGIENELFYNSKTSMLFGDAKAALTDLVSELKGM</sequence>
<feature type="transmembrane region" description="Helical" evidence="16">
    <location>
        <begin position="89"/>
        <end position="107"/>
    </location>
</feature>
<dbReference type="EMBL" id="VSDQ01000679">
    <property type="protein sequence ID" value="TYA74798.1"/>
    <property type="molecule type" value="Genomic_DNA"/>
</dbReference>
<evidence type="ECO:0000259" key="17">
    <source>
        <dbReference type="Pfam" id="PF02233"/>
    </source>
</evidence>
<dbReference type="Proteomes" id="UP000323930">
    <property type="component" value="Unassembled WGS sequence"/>
</dbReference>
<evidence type="ECO:0000256" key="4">
    <source>
        <dbReference type="ARBA" id="ARBA00012943"/>
    </source>
</evidence>
<feature type="domain" description="NADP transhydrogenase beta-like" evidence="17">
    <location>
        <begin position="7"/>
        <end position="458"/>
    </location>
</feature>
<reference evidence="18 19" key="1">
    <citation type="submission" date="2019-08" db="EMBL/GenBank/DDBJ databases">
        <title>Seonamhaeicola sediminis sp. nov., isolated from marine sediment.</title>
        <authorList>
            <person name="Cao W.R."/>
        </authorList>
    </citation>
    <scope>NUCLEOTIDE SEQUENCE [LARGE SCALE GENOMIC DNA]</scope>
    <source>
        <strain evidence="18 19">B011</strain>
    </source>
</reference>
<dbReference type="EC" id="7.1.1.1" evidence="4 15"/>
<dbReference type="PANTHER" id="PTHR44758">
    <property type="entry name" value="NAD(P) TRANSHYDROGENASE SUBUNIT BETA"/>
    <property type="match status" value="1"/>
</dbReference>
<gene>
    <name evidence="18" type="ORF">FUA24_15945</name>
</gene>
<dbReference type="PIRSF" id="PIRSF000204">
    <property type="entry name" value="PNTB"/>
    <property type="match status" value="1"/>
</dbReference>
<feature type="transmembrane region" description="Helical" evidence="16">
    <location>
        <begin position="239"/>
        <end position="257"/>
    </location>
</feature>
<proteinExistence type="inferred from homology"/>
<dbReference type="Gene3D" id="3.40.50.1220">
    <property type="entry name" value="TPP-binding domain"/>
    <property type="match status" value="1"/>
</dbReference>
<keyword evidence="13 15" id="KW-0472">Membrane</keyword>
<dbReference type="GO" id="GO:0005886">
    <property type="term" value="C:plasma membrane"/>
    <property type="evidence" value="ECO:0007669"/>
    <property type="project" value="UniProtKB-SubCell"/>
</dbReference>
<dbReference type="FunFam" id="3.40.50.1220:FF:000002">
    <property type="entry name" value="NAD(P) transhydrogenase subunit beta"/>
    <property type="match status" value="1"/>
</dbReference>
<keyword evidence="12 15" id="KW-0520">NAD</keyword>
<feature type="transmembrane region" description="Helical" evidence="16">
    <location>
        <begin position="213"/>
        <end position="233"/>
    </location>
</feature>
<organism evidence="18 19">
    <name type="scientific">Seonamhaeicola marinus</name>
    <dbReference type="NCBI Taxonomy" id="1912246"/>
    <lineage>
        <taxon>Bacteria</taxon>
        <taxon>Pseudomonadati</taxon>
        <taxon>Bacteroidota</taxon>
        <taxon>Flavobacteriia</taxon>
        <taxon>Flavobacteriales</taxon>
        <taxon>Flavobacteriaceae</taxon>
    </lineage>
</organism>
<evidence type="ECO:0000256" key="6">
    <source>
        <dbReference type="ARBA" id="ARBA00022475"/>
    </source>
</evidence>
<evidence type="ECO:0000256" key="9">
    <source>
        <dbReference type="ARBA" id="ARBA00022857"/>
    </source>
</evidence>
<feature type="transmembrane region" description="Helical" evidence="16">
    <location>
        <begin position="57"/>
        <end position="77"/>
    </location>
</feature>
<dbReference type="RefSeq" id="WP_148544041.1">
    <property type="nucleotide sequence ID" value="NZ_VSDQ01000679.1"/>
</dbReference>
<comment type="subcellular location">
    <subcellularLocation>
        <location evidence="2">Cell inner membrane</location>
        <topology evidence="2">Multi-pass membrane protein</topology>
    </subcellularLocation>
</comment>
<keyword evidence="11 16" id="KW-1133">Transmembrane helix</keyword>
<comment type="caution">
    <text evidence="18">The sequence shown here is derived from an EMBL/GenBank/DDBJ whole genome shotgun (WGS) entry which is preliminary data.</text>
</comment>
<feature type="transmembrane region" description="Helical" evidence="16">
    <location>
        <begin position="119"/>
        <end position="140"/>
    </location>
</feature>
<evidence type="ECO:0000256" key="15">
    <source>
        <dbReference type="PIRNR" id="PIRNR000204"/>
    </source>
</evidence>
<dbReference type="AlphaFoldDB" id="A0A5D0HU15"/>
<dbReference type="PANTHER" id="PTHR44758:SF1">
    <property type="entry name" value="NAD(P) TRANSHYDROGENASE SUBUNIT BETA"/>
    <property type="match status" value="1"/>
</dbReference>
<comment type="function">
    <text evidence="1 15">The transhydrogenation between NADH and NADP is coupled to respiration and ATP hydrolysis and functions as a proton pump across the membrane.</text>
</comment>
<dbReference type="GO" id="GO:0008750">
    <property type="term" value="F:proton-translocating NAD(P)+ transhydrogenase activity"/>
    <property type="evidence" value="ECO:0007669"/>
    <property type="project" value="UniProtKB-EC"/>
</dbReference>
<name>A0A5D0HU15_9FLAO</name>
<evidence type="ECO:0000313" key="18">
    <source>
        <dbReference type="EMBL" id="TYA74798.1"/>
    </source>
</evidence>
<keyword evidence="19" id="KW-1185">Reference proteome</keyword>
<keyword evidence="9 15" id="KW-0521">NADP</keyword>
<feature type="transmembrane region" description="Helical" evidence="16">
    <location>
        <begin position="31"/>
        <end position="51"/>
    </location>
</feature>
<evidence type="ECO:0000256" key="7">
    <source>
        <dbReference type="ARBA" id="ARBA00022519"/>
    </source>
</evidence>
<evidence type="ECO:0000256" key="12">
    <source>
        <dbReference type="ARBA" id="ARBA00023027"/>
    </source>
</evidence>
<dbReference type="InterPro" id="IPR029035">
    <property type="entry name" value="DHS-like_NAD/FAD-binding_dom"/>
</dbReference>
<dbReference type="OrthoDB" id="9763786at2"/>
<evidence type="ECO:0000256" key="3">
    <source>
        <dbReference type="ARBA" id="ARBA00007919"/>
    </source>
</evidence>
<evidence type="ECO:0000256" key="5">
    <source>
        <dbReference type="ARBA" id="ARBA00014581"/>
    </source>
</evidence>
<evidence type="ECO:0000256" key="1">
    <source>
        <dbReference type="ARBA" id="ARBA00003943"/>
    </source>
</evidence>
<evidence type="ECO:0000256" key="11">
    <source>
        <dbReference type="ARBA" id="ARBA00022989"/>
    </source>
</evidence>
<keyword evidence="6 15" id="KW-1003">Cell membrane</keyword>
<keyword evidence="8 16" id="KW-0812">Transmembrane</keyword>
<evidence type="ECO:0000256" key="14">
    <source>
        <dbReference type="ARBA" id="ARBA00048202"/>
    </source>
</evidence>
<keyword evidence="10 15" id="KW-1278">Translocase</keyword>
<dbReference type="InterPro" id="IPR034300">
    <property type="entry name" value="PNTB-like"/>
</dbReference>
<dbReference type="SUPFAM" id="SSF52467">
    <property type="entry name" value="DHS-like NAD/FAD-binding domain"/>
    <property type="match status" value="1"/>
</dbReference>
<keyword evidence="7 15" id="KW-0997">Cell inner membrane</keyword>